<dbReference type="InterPro" id="IPR024467">
    <property type="entry name" value="Xre/MbcA/ParS-like_toxin-bd"/>
</dbReference>
<protein>
    <submittedName>
        <fullName evidence="2">DUF2384 domain-containing protein</fullName>
    </submittedName>
</protein>
<feature type="domain" description="Antitoxin Xre/MbcA/ParS-like toxin-binding" evidence="1">
    <location>
        <begin position="92"/>
        <end position="146"/>
    </location>
</feature>
<comment type="caution">
    <text evidence="2">The sequence shown here is derived from an EMBL/GenBank/DDBJ whole genome shotgun (WGS) entry which is preliminary data.</text>
</comment>
<gene>
    <name evidence="2" type="ORF">HCZ30_09785</name>
</gene>
<accession>A0ABX0VXC9</accession>
<dbReference type="EMBL" id="JAATOP010000005">
    <property type="protein sequence ID" value="NIY72725.1"/>
    <property type="molecule type" value="Genomic_DNA"/>
</dbReference>
<organism evidence="2 3">
    <name type="scientific">Marivivens donghaensis</name>
    <dbReference type="NCBI Taxonomy" id="1699413"/>
    <lineage>
        <taxon>Bacteria</taxon>
        <taxon>Pseudomonadati</taxon>
        <taxon>Pseudomonadota</taxon>
        <taxon>Alphaproteobacteria</taxon>
        <taxon>Rhodobacterales</taxon>
        <taxon>Paracoccaceae</taxon>
        <taxon>Marivivens group</taxon>
        <taxon>Marivivens</taxon>
    </lineage>
</organism>
<sequence length="166" mass="18292">MQLVQFPQSGPLYAFQTIQKDDRARVSGPSLRTFRNIADEWSLSERDRIAILGEPGRSTYHLWMKKAGEGAALSLPLDTLLRLSGVLGIYKSLAILFSDPAQGHVWLQNPHQGTVFNGASPLSFVIDGGQDGILTVRRYLDAWRGGHMGHGAEDFEPVGEDDVVFV</sequence>
<dbReference type="RefSeq" id="WP_167638096.1">
    <property type="nucleotide sequence ID" value="NZ_JAATOP010000005.1"/>
</dbReference>
<reference evidence="2 3" key="1">
    <citation type="submission" date="2020-03" db="EMBL/GenBank/DDBJ databases">
        <title>Bacterial isolates of synthetic phycosphere.</title>
        <authorList>
            <person name="Fu H."/>
            <person name="Moran M.A."/>
        </authorList>
    </citation>
    <scope>NUCLEOTIDE SEQUENCE [LARGE SCALE GENOMIC DNA]</scope>
    <source>
        <strain evidence="2 3">HF1</strain>
    </source>
</reference>
<keyword evidence="3" id="KW-1185">Reference proteome</keyword>
<proteinExistence type="predicted"/>
<dbReference type="Proteomes" id="UP000709466">
    <property type="component" value="Unassembled WGS sequence"/>
</dbReference>
<dbReference type="Pfam" id="PF09722">
    <property type="entry name" value="Xre_MbcA_ParS_C"/>
    <property type="match status" value="1"/>
</dbReference>
<evidence type="ECO:0000313" key="2">
    <source>
        <dbReference type="EMBL" id="NIY72725.1"/>
    </source>
</evidence>
<evidence type="ECO:0000313" key="3">
    <source>
        <dbReference type="Proteomes" id="UP000709466"/>
    </source>
</evidence>
<evidence type="ECO:0000259" key="1">
    <source>
        <dbReference type="Pfam" id="PF09722"/>
    </source>
</evidence>
<name>A0ABX0VXC9_9RHOB</name>